<evidence type="ECO:0000313" key="2">
    <source>
        <dbReference type="Proteomes" id="UP000814140"/>
    </source>
</evidence>
<reference evidence="1" key="2">
    <citation type="journal article" date="2022" name="New Phytol.">
        <title>Evolutionary transition to the ectomycorrhizal habit in the genomes of a hyperdiverse lineage of mushroom-forming fungi.</title>
        <authorList>
            <person name="Looney B."/>
            <person name="Miyauchi S."/>
            <person name="Morin E."/>
            <person name="Drula E."/>
            <person name="Courty P.E."/>
            <person name="Kohler A."/>
            <person name="Kuo A."/>
            <person name="LaButti K."/>
            <person name="Pangilinan J."/>
            <person name="Lipzen A."/>
            <person name="Riley R."/>
            <person name="Andreopoulos W."/>
            <person name="He G."/>
            <person name="Johnson J."/>
            <person name="Nolan M."/>
            <person name="Tritt A."/>
            <person name="Barry K.W."/>
            <person name="Grigoriev I.V."/>
            <person name="Nagy L.G."/>
            <person name="Hibbett D."/>
            <person name="Henrissat B."/>
            <person name="Matheny P.B."/>
            <person name="Labbe J."/>
            <person name="Martin F.M."/>
        </authorList>
    </citation>
    <scope>NUCLEOTIDE SEQUENCE</scope>
    <source>
        <strain evidence="1">HHB10654</strain>
    </source>
</reference>
<accession>A0ACB8THS5</accession>
<sequence length="288" mass="31137">MLSLHSTRSSALRQQVRTYTVSVKPPRVYPHKPVPRVYSEKKTFLYHQYLRLFATSADSPLIFLQHNKFTVPNLIKLRKEIAKAAARHATLAPSLAHPGPSPVQPEPVLPTLSVIRTSLFGVALRDFAPIDASTSEEIARTVSGGLAILSLPHLNPPQLFAVLRALERTIPKPKPLTPEELRAKAERDAADPANPGRRPKRSRAILTPELTLMGALIEGRVFKAAGVAEVAKLPTLETLRAQIVGLLSSPATQLAGVLSEASGGKLARTLEGLKKGLEEEQGAQADAP</sequence>
<protein>
    <submittedName>
        <fullName evidence="1">Uncharacterized protein</fullName>
    </submittedName>
</protein>
<dbReference type="EMBL" id="MU277188">
    <property type="protein sequence ID" value="KAI0067991.1"/>
    <property type="molecule type" value="Genomic_DNA"/>
</dbReference>
<dbReference type="Proteomes" id="UP000814140">
    <property type="component" value="Unassembled WGS sequence"/>
</dbReference>
<name>A0ACB8THS5_9AGAM</name>
<gene>
    <name evidence="1" type="ORF">BV25DRAFT_1818347</name>
</gene>
<comment type="caution">
    <text evidence="1">The sequence shown here is derived from an EMBL/GenBank/DDBJ whole genome shotgun (WGS) entry which is preliminary data.</text>
</comment>
<proteinExistence type="predicted"/>
<organism evidence="1 2">
    <name type="scientific">Artomyces pyxidatus</name>
    <dbReference type="NCBI Taxonomy" id="48021"/>
    <lineage>
        <taxon>Eukaryota</taxon>
        <taxon>Fungi</taxon>
        <taxon>Dikarya</taxon>
        <taxon>Basidiomycota</taxon>
        <taxon>Agaricomycotina</taxon>
        <taxon>Agaricomycetes</taxon>
        <taxon>Russulales</taxon>
        <taxon>Auriscalpiaceae</taxon>
        <taxon>Artomyces</taxon>
    </lineage>
</organism>
<keyword evidence="2" id="KW-1185">Reference proteome</keyword>
<reference evidence="1" key="1">
    <citation type="submission" date="2021-03" db="EMBL/GenBank/DDBJ databases">
        <authorList>
            <consortium name="DOE Joint Genome Institute"/>
            <person name="Ahrendt S."/>
            <person name="Looney B.P."/>
            <person name="Miyauchi S."/>
            <person name="Morin E."/>
            <person name="Drula E."/>
            <person name="Courty P.E."/>
            <person name="Chicoki N."/>
            <person name="Fauchery L."/>
            <person name="Kohler A."/>
            <person name="Kuo A."/>
            <person name="Labutti K."/>
            <person name="Pangilinan J."/>
            <person name="Lipzen A."/>
            <person name="Riley R."/>
            <person name="Andreopoulos W."/>
            <person name="He G."/>
            <person name="Johnson J."/>
            <person name="Barry K.W."/>
            <person name="Grigoriev I.V."/>
            <person name="Nagy L."/>
            <person name="Hibbett D."/>
            <person name="Henrissat B."/>
            <person name="Matheny P.B."/>
            <person name="Labbe J."/>
            <person name="Martin F."/>
        </authorList>
    </citation>
    <scope>NUCLEOTIDE SEQUENCE</scope>
    <source>
        <strain evidence="1">HHB10654</strain>
    </source>
</reference>
<evidence type="ECO:0000313" key="1">
    <source>
        <dbReference type="EMBL" id="KAI0067991.1"/>
    </source>
</evidence>